<evidence type="ECO:0000256" key="7">
    <source>
        <dbReference type="PROSITE-ProRule" id="PRU00146"/>
    </source>
</evidence>
<evidence type="ECO:0000256" key="5">
    <source>
        <dbReference type="ARBA" id="ARBA00023004"/>
    </source>
</evidence>
<dbReference type="PROSITE" id="PS01359">
    <property type="entry name" value="ZF_PHD_1"/>
    <property type="match status" value="1"/>
</dbReference>
<dbReference type="GO" id="GO:0000785">
    <property type="term" value="C:chromatin"/>
    <property type="evidence" value="ECO:0007669"/>
    <property type="project" value="TreeGrafter"/>
</dbReference>
<feature type="region of interest" description="Disordered" evidence="8">
    <location>
        <begin position="667"/>
        <end position="699"/>
    </location>
</feature>
<comment type="subcellular location">
    <subcellularLocation>
        <location evidence="1">Nucleus</location>
    </subcellularLocation>
</comment>
<dbReference type="GeneID" id="34518793"/>
<dbReference type="Gene3D" id="2.60.120.650">
    <property type="entry name" value="Cupin"/>
    <property type="match status" value="1"/>
</dbReference>
<feature type="domain" description="JmjN" evidence="10">
    <location>
        <begin position="8"/>
        <end position="51"/>
    </location>
</feature>
<evidence type="ECO:0000259" key="10">
    <source>
        <dbReference type="PROSITE" id="PS51183"/>
    </source>
</evidence>
<dbReference type="SMART" id="SM00249">
    <property type="entry name" value="PHD"/>
    <property type="match status" value="1"/>
</dbReference>
<dbReference type="SUPFAM" id="SSF51197">
    <property type="entry name" value="Clavaminate synthase-like"/>
    <property type="match status" value="1"/>
</dbReference>
<dbReference type="GO" id="GO:0045944">
    <property type="term" value="P:positive regulation of transcription by RNA polymerase II"/>
    <property type="evidence" value="ECO:0007669"/>
    <property type="project" value="EnsemblFungi"/>
</dbReference>
<reference evidence="12" key="1">
    <citation type="submission" date="2013-12" db="EMBL/GenBank/DDBJ databases">
        <authorList>
            <person name="Genoscope - CEA"/>
        </authorList>
    </citation>
    <scope>NUCLEOTIDE SEQUENCE</scope>
    <source>
        <strain evidence="12">CBS 1993</strain>
    </source>
</reference>
<dbReference type="PANTHER" id="PTHR10694:SF33">
    <property type="entry name" value="LYSINE-SPECIFIC DEMETHYLASE 5"/>
    <property type="match status" value="1"/>
</dbReference>
<dbReference type="InterPro" id="IPR019787">
    <property type="entry name" value="Znf_PHD-finger"/>
</dbReference>
<dbReference type="GO" id="GO:0000183">
    <property type="term" value="P:rDNA heterochromatin formation"/>
    <property type="evidence" value="ECO:0007669"/>
    <property type="project" value="EnsemblFungi"/>
</dbReference>
<keyword evidence="4" id="KW-0862">Zinc</keyword>
<dbReference type="Gene3D" id="2.30.30.1150">
    <property type="match status" value="1"/>
</dbReference>
<evidence type="ECO:0000259" key="9">
    <source>
        <dbReference type="PROSITE" id="PS50016"/>
    </source>
</evidence>
<evidence type="ECO:0000256" key="6">
    <source>
        <dbReference type="ARBA" id="ARBA00023242"/>
    </source>
</evidence>
<dbReference type="PANTHER" id="PTHR10694">
    <property type="entry name" value="LYSINE-SPECIFIC DEMETHYLASE"/>
    <property type="match status" value="1"/>
</dbReference>
<dbReference type="GO" id="GO:0005634">
    <property type="term" value="C:nucleus"/>
    <property type="evidence" value="ECO:0007669"/>
    <property type="project" value="UniProtKB-SubCell"/>
</dbReference>
<dbReference type="GO" id="GO:0000278">
    <property type="term" value="P:mitotic cell cycle"/>
    <property type="evidence" value="ECO:0007669"/>
    <property type="project" value="EnsemblFungi"/>
</dbReference>
<dbReference type="HOGENOM" id="CLU_000991_4_0_1"/>
<dbReference type="InterPro" id="IPR001965">
    <property type="entry name" value="Znf_PHD"/>
</dbReference>
<gene>
    <name evidence="12" type="ORF">KUCA_T00001362001</name>
</gene>
<dbReference type="PROSITE" id="PS51184">
    <property type="entry name" value="JMJC"/>
    <property type="match status" value="1"/>
</dbReference>
<evidence type="ECO:0000256" key="4">
    <source>
        <dbReference type="ARBA" id="ARBA00022833"/>
    </source>
</evidence>
<evidence type="ECO:0000256" key="2">
    <source>
        <dbReference type="ARBA" id="ARBA00022723"/>
    </source>
</evidence>
<evidence type="ECO:0000256" key="8">
    <source>
        <dbReference type="SAM" id="MobiDB-lite"/>
    </source>
</evidence>
<dbReference type="SMART" id="SM00545">
    <property type="entry name" value="JmjN"/>
    <property type="match status" value="1"/>
</dbReference>
<keyword evidence="2" id="KW-0479">Metal-binding</keyword>
<dbReference type="GO" id="GO:0000122">
    <property type="term" value="P:negative regulation of transcription by RNA polymerase II"/>
    <property type="evidence" value="ECO:0007669"/>
    <property type="project" value="EnsemblFungi"/>
</dbReference>
<dbReference type="Pfam" id="PF02375">
    <property type="entry name" value="JmjN"/>
    <property type="match status" value="1"/>
</dbReference>
<dbReference type="AlphaFoldDB" id="W6MHV4"/>
<dbReference type="GO" id="GO:0071041">
    <property type="term" value="P:antisense RNA transcript catabolic process"/>
    <property type="evidence" value="ECO:0007669"/>
    <property type="project" value="EnsemblFungi"/>
</dbReference>
<dbReference type="SUPFAM" id="SSF57903">
    <property type="entry name" value="FYVE/PHD zinc finger"/>
    <property type="match status" value="1"/>
</dbReference>
<dbReference type="GO" id="GO:0034647">
    <property type="term" value="F:histone H3K4me/H3K4me2/H3K4me3 demethylase activity"/>
    <property type="evidence" value="ECO:0007669"/>
    <property type="project" value="TreeGrafter"/>
</dbReference>
<dbReference type="RefSeq" id="XP_022457405.1">
    <property type="nucleotide sequence ID" value="XM_022603533.1"/>
</dbReference>
<evidence type="ECO:0000256" key="3">
    <source>
        <dbReference type="ARBA" id="ARBA00022771"/>
    </source>
</evidence>
<evidence type="ECO:0000313" key="13">
    <source>
        <dbReference type="Proteomes" id="UP000019384"/>
    </source>
</evidence>
<dbReference type="EMBL" id="HG793126">
    <property type="protein sequence ID" value="CDK25393.1"/>
    <property type="molecule type" value="Genomic_DNA"/>
</dbReference>
<evidence type="ECO:0000256" key="1">
    <source>
        <dbReference type="ARBA" id="ARBA00004123"/>
    </source>
</evidence>
<protein>
    <recommendedName>
        <fullName evidence="14">JmjC domain-containing protein</fullName>
    </recommendedName>
</protein>
<dbReference type="Proteomes" id="UP000019384">
    <property type="component" value="Unassembled WGS sequence"/>
</dbReference>
<dbReference type="PROSITE" id="PS51183">
    <property type="entry name" value="JMJN"/>
    <property type="match status" value="1"/>
</dbReference>
<sequence length="759" mass="87968">MASQVSKGFILSPTAAQFADPIAYLSCPEVIRAGQEYGILKVIPPKGWNPPLSVDPERFSFITRMQKLSELNMRNRSREFWLQGFSNYMKMRKKKVPNEKGMVRLLNGESIHLYDIFVDDDPRRFEEDLEDNRMVKLVLDYKAVLNNSGKKASSNSDSRKRSTACEVCHSKERQHRLLLCDGKDCDKMYHLDCLSPQLTSVPKGLWFCEDCILGGSHEYGFEEDMDSVFTLSEFQEHCKEFEDEYVKKKWQNERYGPSIHQLEGEFWRLVESQDDLEVRYGADIHQDDPSQISGFPIRKNPDIDVENSKYSPYLDHPFNLCNLPFSNGSVFNYIKDEEISGMTVPWIYVGSLFSTFCWHKEDHYTLSANYCHAGATKKWYGVPAKHSDAFEKAFRSIAPAYFQRQPDLLHQLVTLISPDEIIKTAREKFGEEIEITTLNQQANEFIVTFPKVYHAGFNCGYNFNEAVNFITSDWLKYGYDALQEYKTIGKENVFNHWKLLERILNDALHTPDDVLISKLEDKRFATLLEWTTKNFKEEYAKINKCIFEDEKMSRVVDGITDVKFADLLTTETVDDSPRRIRRRMTRMAMAGSKGHSDELLCHECKTALGFVWFEVDPSKAVKQEQLPTPKTTPVLNSESKSFEDINMDRETEFQRIIEEAKREDSLEAGEDRRKLRRVARSKDDNNSVPRPVGRPRKNKDIPRLLCVNDFKKLQALKVFLSSGDLDAAKFEQLNKSTTVYYDKFVLAMTRIQEKLGKLL</sequence>
<dbReference type="GO" id="GO:0043934">
    <property type="term" value="P:sporulation"/>
    <property type="evidence" value="ECO:0007669"/>
    <property type="project" value="EnsemblFungi"/>
</dbReference>
<dbReference type="OrthoDB" id="1678912at2759"/>
<dbReference type="GO" id="GO:1902275">
    <property type="term" value="P:regulation of chromatin organization"/>
    <property type="evidence" value="ECO:0007669"/>
    <property type="project" value="EnsemblFungi"/>
</dbReference>
<dbReference type="PROSITE" id="PS50016">
    <property type="entry name" value="ZF_PHD_2"/>
    <property type="match status" value="1"/>
</dbReference>
<dbReference type="Pfam" id="PF02373">
    <property type="entry name" value="JmjC"/>
    <property type="match status" value="1"/>
</dbReference>
<dbReference type="Pfam" id="PF00628">
    <property type="entry name" value="PHD"/>
    <property type="match status" value="1"/>
</dbReference>
<dbReference type="GO" id="GO:0060623">
    <property type="term" value="P:regulation of chromosome condensation"/>
    <property type="evidence" value="ECO:0007669"/>
    <property type="project" value="EnsemblFungi"/>
</dbReference>
<keyword evidence="6" id="KW-0539">Nucleus</keyword>
<evidence type="ECO:0008006" key="14">
    <source>
        <dbReference type="Google" id="ProtNLM"/>
    </source>
</evidence>
<dbReference type="InterPro" id="IPR003347">
    <property type="entry name" value="JmjC_dom"/>
</dbReference>
<keyword evidence="5" id="KW-0408">Iron</keyword>
<feature type="domain" description="PHD-type" evidence="9">
    <location>
        <begin position="162"/>
        <end position="214"/>
    </location>
</feature>
<dbReference type="InterPro" id="IPR011011">
    <property type="entry name" value="Znf_FYVE_PHD"/>
</dbReference>
<dbReference type="InterPro" id="IPR019786">
    <property type="entry name" value="Zinc_finger_PHD-type_CS"/>
</dbReference>
<proteinExistence type="predicted"/>
<accession>W6MHV4</accession>
<evidence type="ECO:0000259" key="11">
    <source>
        <dbReference type="PROSITE" id="PS51184"/>
    </source>
</evidence>
<feature type="domain" description="JmjC" evidence="11">
    <location>
        <begin position="312"/>
        <end position="486"/>
    </location>
</feature>
<organism evidence="12 13">
    <name type="scientific">Kuraishia capsulata CBS 1993</name>
    <dbReference type="NCBI Taxonomy" id="1382522"/>
    <lineage>
        <taxon>Eukaryota</taxon>
        <taxon>Fungi</taxon>
        <taxon>Dikarya</taxon>
        <taxon>Ascomycota</taxon>
        <taxon>Saccharomycotina</taxon>
        <taxon>Pichiomycetes</taxon>
        <taxon>Pichiales</taxon>
        <taxon>Pichiaceae</taxon>
        <taxon>Kuraishia</taxon>
    </lineage>
</organism>
<dbReference type="STRING" id="1382522.W6MHV4"/>
<name>W6MHV4_9ASCO</name>
<evidence type="ECO:0000313" key="12">
    <source>
        <dbReference type="EMBL" id="CDK25393.1"/>
    </source>
</evidence>
<dbReference type="InterPro" id="IPR003349">
    <property type="entry name" value="JmjN"/>
</dbReference>
<reference evidence="12" key="2">
    <citation type="submission" date="2014-02" db="EMBL/GenBank/DDBJ databases">
        <title>Complete DNA sequence of /Kuraishia capsulata/ illustrates novel genomic features among budding yeasts (/Saccharomycotina/).</title>
        <authorList>
            <person name="Morales L."/>
            <person name="Noel B."/>
            <person name="Porcel B."/>
            <person name="Marcet-Houben M."/>
            <person name="Hullo M-F."/>
            <person name="Sacerdot C."/>
            <person name="Tekaia F."/>
            <person name="Leh-Louis V."/>
            <person name="Despons L."/>
            <person name="Khanna V."/>
            <person name="Aury J-M."/>
            <person name="Barbe V."/>
            <person name="Couloux A."/>
            <person name="Labadie K."/>
            <person name="Pelletier E."/>
            <person name="Souciet J-L."/>
            <person name="Boekhout T."/>
            <person name="Gabaldon T."/>
            <person name="Wincker P."/>
            <person name="Dujon B."/>
        </authorList>
    </citation>
    <scope>NUCLEOTIDE SEQUENCE</scope>
    <source>
        <strain evidence="12">CBS 1993</strain>
    </source>
</reference>
<keyword evidence="3 7" id="KW-0863">Zinc-finger</keyword>
<keyword evidence="13" id="KW-1185">Reference proteome</keyword>
<dbReference type="SMART" id="SM00558">
    <property type="entry name" value="JmjC"/>
    <property type="match status" value="1"/>
</dbReference>
<dbReference type="GO" id="GO:0008270">
    <property type="term" value="F:zinc ion binding"/>
    <property type="evidence" value="ECO:0007669"/>
    <property type="project" value="UniProtKB-KW"/>
</dbReference>